<dbReference type="CDD" id="cd09991">
    <property type="entry name" value="HDAC_classI"/>
    <property type="match status" value="1"/>
</dbReference>
<accession>A0ABP1CW18</accession>
<dbReference type="InterPro" id="IPR000286">
    <property type="entry name" value="HDACs"/>
</dbReference>
<evidence type="ECO:0000256" key="2">
    <source>
        <dbReference type="ARBA" id="ARBA00012111"/>
    </source>
</evidence>
<sequence>MSQRRVSYYYDPDVGAYTYGPQHPMRPQRMKITHELVSVYGMLDKMTVLRAKRATAEQMTRFHTDEYVDFLARIAPELTHDVPYHGSYPMALHEDNPPWEGLFEFCSLSAGGSIAASQRIASGATDIAINWAGGLHHAKKREASGFCYINDIVLGILEMLRVFPRVLYIDIDCHHGDGVEEAFYTTNRVMTCSFHKFGEYFPGTGTQDDKGRGEGRGYALNVPFKDGLGDDSLKSVFEPVIRRVIEVFQPCSIVLQCGADSVAGDKLGCFNVTMNGHSNCVQFVRSFGIPFMMVGGGGYTVKNVARTWTYETACALGVEKEIDPVLPWNEYFEWFGPRYRLEVLPNNMEDLNVRDSSLNKVREIAMQQLQEITPAPSVALQDVPKESLGHHLGFSSHEISGHDRLDEQLAQHSRFVYNLNDSSSTSSDESSEYDSDASEYSQSRSRSRHVNKSTRTKRASRKAYSSGSYAQQNSHSAMTRGKKRMSIMTNQWVDALAYEFGLGLGLHMPSNNTLPSAASPTPSTRDSREGEREREKTGKTKRRFFESSARWDEGAGRVLVEHERGMYEIERDLGWHTVVNGRRWIESSGSGRGDGDEGREGDESIGGDDELGEGEMDIDDEES</sequence>
<keyword evidence="4" id="KW-0156">Chromatin regulator</keyword>
<comment type="similarity">
    <text evidence="1">Belongs to the histone deacetylase family. HD type 1 subfamily.</text>
</comment>
<dbReference type="PRINTS" id="PR01271">
    <property type="entry name" value="HISDACETLASE"/>
</dbReference>
<keyword evidence="3" id="KW-0378">Hydrolase</keyword>
<dbReference type="Gene3D" id="3.40.800.20">
    <property type="entry name" value="Histone deacetylase domain"/>
    <property type="match status" value="1"/>
</dbReference>
<dbReference type="InterPro" id="IPR037138">
    <property type="entry name" value="His_deacetylse_dom_sf"/>
</dbReference>
<keyword evidence="8" id="KW-1185">Reference proteome</keyword>
<evidence type="ECO:0000256" key="5">
    <source>
        <dbReference type="SAM" id="MobiDB-lite"/>
    </source>
</evidence>
<evidence type="ECO:0000256" key="1">
    <source>
        <dbReference type="ARBA" id="ARBA00006457"/>
    </source>
</evidence>
<dbReference type="PANTHER" id="PTHR10625">
    <property type="entry name" value="HISTONE DEACETYLASE HDAC1-RELATED"/>
    <property type="match status" value="1"/>
</dbReference>
<feature type="compositionally biased region" description="Polar residues" evidence="5">
    <location>
        <begin position="511"/>
        <end position="524"/>
    </location>
</feature>
<reference evidence="8" key="1">
    <citation type="submission" date="2024-04" db="EMBL/GenBank/DDBJ databases">
        <authorList>
            <person name="Shaw F."/>
            <person name="Minotto A."/>
        </authorList>
    </citation>
    <scope>NUCLEOTIDE SEQUENCE [LARGE SCALE GENOMIC DNA]</scope>
</reference>
<feature type="compositionally biased region" description="Basic and acidic residues" evidence="5">
    <location>
        <begin position="525"/>
        <end position="543"/>
    </location>
</feature>
<protein>
    <recommendedName>
        <fullName evidence="2">histone deacetylase</fullName>
        <ecNumber evidence="2">3.5.1.98</ecNumber>
    </recommendedName>
</protein>
<dbReference type="InterPro" id="IPR003084">
    <property type="entry name" value="HDAC_I/II"/>
</dbReference>
<evidence type="ECO:0000256" key="3">
    <source>
        <dbReference type="ARBA" id="ARBA00022801"/>
    </source>
</evidence>
<dbReference type="InterPro" id="IPR023801">
    <property type="entry name" value="His_deacetylse_dom"/>
</dbReference>
<evidence type="ECO:0000259" key="6">
    <source>
        <dbReference type="Pfam" id="PF00850"/>
    </source>
</evidence>
<feature type="region of interest" description="Disordered" evidence="5">
    <location>
        <begin position="511"/>
        <end position="543"/>
    </location>
</feature>
<dbReference type="Pfam" id="PF00850">
    <property type="entry name" value="Hist_deacetyl"/>
    <property type="match status" value="1"/>
</dbReference>
<evidence type="ECO:0000313" key="8">
    <source>
        <dbReference type="Proteomes" id="UP001497453"/>
    </source>
</evidence>
<feature type="region of interest" description="Disordered" evidence="5">
    <location>
        <begin position="584"/>
        <end position="623"/>
    </location>
</feature>
<dbReference type="PANTHER" id="PTHR10625:SF2">
    <property type="entry name" value="HISTONE DEACETYLASE"/>
    <property type="match status" value="1"/>
</dbReference>
<dbReference type="EMBL" id="OZ037945">
    <property type="protein sequence ID" value="CAL1699871.1"/>
    <property type="molecule type" value="Genomic_DNA"/>
</dbReference>
<organism evidence="7 8">
    <name type="scientific">Somion occarium</name>
    <dbReference type="NCBI Taxonomy" id="3059160"/>
    <lineage>
        <taxon>Eukaryota</taxon>
        <taxon>Fungi</taxon>
        <taxon>Dikarya</taxon>
        <taxon>Basidiomycota</taxon>
        <taxon>Agaricomycotina</taxon>
        <taxon>Agaricomycetes</taxon>
        <taxon>Polyporales</taxon>
        <taxon>Cerrenaceae</taxon>
        <taxon>Somion</taxon>
    </lineage>
</organism>
<dbReference type="PRINTS" id="PR01270">
    <property type="entry name" value="HDASUPER"/>
</dbReference>
<evidence type="ECO:0000256" key="4">
    <source>
        <dbReference type="ARBA" id="ARBA00022853"/>
    </source>
</evidence>
<proteinExistence type="inferred from homology"/>
<evidence type="ECO:0000313" key="7">
    <source>
        <dbReference type="EMBL" id="CAL1699871.1"/>
    </source>
</evidence>
<feature type="compositionally biased region" description="Acidic residues" evidence="5">
    <location>
        <begin position="603"/>
        <end position="623"/>
    </location>
</feature>
<name>A0ABP1CW18_9APHY</name>
<gene>
    <name evidence="7" type="ORF">GFSPODELE1_LOCUS2885</name>
</gene>
<dbReference type="SUPFAM" id="SSF52768">
    <property type="entry name" value="Arginase/deacetylase"/>
    <property type="match status" value="1"/>
</dbReference>
<dbReference type="EC" id="3.5.1.98" evidence="2"/>
<feature type="compositionally biased region" description="Polar residues" evidence="5">
    <location>
        <begin position="463"/>
        <end position="477"/>
    </location>
</feature>
<feature type="compositionally biased region" description="Basic and acidic residues" evidence="5">
    <location>
        <begin position="593"/>
        <end position="602"/>
    </location>
</feature>
<dbReference type="Proteomes" id="UP001497453">
    <property type="component" value="Chromosome 2"/>
</dbReference>
<dbReference type="InterPro" id="IPR023696">
    <property type="entry name" value="Ureohydrolase_dom_sf"/>
</dbReference>
<feature type="compositionally biased region" description="Basic residues" evidence="5">
    <location>
        <begin position="445"/>
        <end position="461"/>
    </location>
</feature>
<feature type="domain" description="Histone deacetylase" evidence="6">
    <location>
        <begin position="23"/>
        <end position="313"/>
    </location>
</feature>
<feature type="region of interest" description="Disordered" evidence="5">
    <location>
        <begin position="420"/>
        <end position="482"/>
    </location>
</feature>